<dbReference type="EMBL" id="CAJOBP010000220">
    <property type="protein sequence ID" value="CAF4143746.1"/>
    <property type="molecule type" value="Genomic_DNA"/>
</dbReference>
<reference evidence="2" key="1">
    <citation type="submission" date="2021-02" db="EMBL/GenBank/DDBJ databases">
        <authorList>
            <person name="Nowell W R."/>
        </authorList>
    </citation>
    <scope>NUCLEOTIDE SEQUENCE</scope>
</reference>
<dbReference type="Proteomes" id="UP000663825">
    <property type="component" value="Unassembled WGS sequence"/>
</dbReference>
<comment type="caution">
    <text evidence="2">The sequence shown here is derived from an EMBL/GenBank/DDBJ whole genome shotgun (WGS) entry which is preliminary data.</text>
</comment>
<accession>A0A819XLN8</accession>
<dbReference type="Gene3D" id="3.30.420.10">
    <property type="entry name" value="Ribonuclease H-like superfamily/Ribonuclease H"/>
    <property type="match status" value="1"/>
</dbReference>
<name>A0A819XLN8_9BILA</name>
<evidence type="ECO:0000313" key="2">
    <source>
        <dbReference type="EMBL" id="CAF4143746.1"/>
    </source>
</evidence>
<proteinExistence type="predicted"/>
<dbReference type="Proteomes" id="UP000663873">
    <property type="component" value="Unassembled WGS sequence"/>
</dbReference>
<sequence length="223" mass="25324">MKSKEIQTTVKNEYESGDGATKIFRDLGGVVALPTIKLWIKMIKDTGSINLSYSSDRPHTVRTKNGVYNVQNDRVRTVSREEADRQGGMHQKTKFPTKVMVGFGVCSEGLTTSVIFEDDTMNAERYIKEVLPIAHGAKPHIHHVTQEWCANPDFISKDRWPQNSPDLCPLDYSLWNELAESIGWDNITTIATMIDEIECSVKNIKKEKNLHSVLDFTVRLRPM</sequence>
<dbReference type="InterPro" id="IPR036397">
    <property type="entry name" value="RNaseH_sf"/>
</dbReference>
<evidence type="ECO:0000313" key="3">
    <source>
        <dbReference type="Proteomes" id="UP000663873"/>
    </source>
</evidence>
<dbReference type="OrthoDB" id="9981685at2759"/>
<gene>
    <name evidence="1" type="ORF">TIS948_LOCUS24570</name>
    <name evidence="2" type="ORF">UJA718_LOCUS3051</name>
</gene>
<keyword evidence="3" id="KW-1185">Reference proteome</keyword>
<dbReference type="AlphaFoldDB" id="A0A819XLN8"/>
<organism evidence="2 3">
    <name type="scientific">Rotaria socialis</name>
    <dbReference type="NCBI Taxonomy" id="392032"/>
    <lineage>
        <taxon>Eukaryota</taxon>
        <taxon>Metazoa</taxon>
        <taxon>Spiralia</taxon>
        <taxon>Gnathifera</taxon>
        <taxon>Rotifera</taxon>
        <taxon>Eurotatoria</taxon>
        <taxon>Bdelloidea</taxon>
        <taxon>Philodinida</taxon>
        <taxon>Philodinidae</taxon>
        <taxon>Rotaria</taxon>
    </lineage>
</organism>
<dbReference type="EMBL" id="CAJNXB010004236">
    <property type="protein sequence ID" value="CAF3365568.1"/>
    <property type="molecule type" value="Genomic_DNA"/>
</dbReference>
<protein>
    <recommendedName>
        <fullName evidence="4">Transposase</fullName>
    </recommendedName>
</protein>
<dbReference type="GO" id="GO:0003676">
    <property type="term" value="F:nucleic acid binding"/>
    <property type="evidence" value="ECO:0007669"/>
    <property type="project" value="InterPro"/>
</dbReference>
<evidence type="ECO:0008006" key="4">
    <source>
        <dbReference type="Google" id="ProtNLM"/>
    </source>
</evidence>
<evidence type="ECO:0000313" key="1">
    <source>
        <dbReference type="EMBL" id="CAF3365568.1"/>
    </source>
</evidence>